<gene>
    <name evidence="6" type="ORF">PEPNEM18_00277</name>
</gene>
<dbReference type="Pfam" id="PF03717">
    <property type="entry name" value="PBP_dimer"/>
    <property type="match status" value="1"/>
</dbReference>
<dbReference type="Gene3D" id="3.90.1310.10">
    <property type="entry name" value="Penicillin-binding protein 2a (Domain 2)"/>
    <property type="match status" value="1"/>
</dbReference>
<dbReference type="Gene3D" id="3.40.710.10">
    <property type="entry name" value="DD-peptidase/beta-lactamase superfamily"/>
    <property type="match status" value="1"/>
</dbReference>
<dbReference type="PANTHER" id="PTHR30627:SF1">
    <property type="entry name" value="PEPTIDOGLYCAN D,D-TRANSPEPTIDASE FTSI"/>
    <property type="match status" value="1"/>
</dbReference>
<dbReference type="SMART" id="SM00740">
    <property type="entry name" value="PASTA"/>
    <property type="match status" value="2"/>
</dbReference>
<dbReference type="SUPFAM" id="SSF54184">
    <property type="entry name" value="Penicillin-binding protein 2x (pbp-2x), c-terminal domain"/>
    <property type="match status" value="1"/>
</dbReference>
<dbReference type="PANTHER" id="PTHR30627">
    <property type="entry name" value="PEPTIDOGLYCAN D,D-TRANSPEPTIDASE"/>
    <property type="match status" value="1"/>
</dbReference>
<comment type="similarity">
    <text evidence="2">Belongs to the transpeptidase family.</text>
</comment>
<comment type="subcellular location">
    <subcellularLocation>
        <location evidence="1">Membrane</location>
    </subcellularLocation>
</comment>
<dbReference type="Pfam" id="PF00905">
    <property type="entry name" value="Transpeptidase"/>
    <property type="match status" value="1"/>
</dbReference>
<dbReference type="Gene3D" id="3.30.10.20">
    <property type="match status" value="1"/>
</dbReference>
<feature type="compositionally biased region" description="Basic and acidic residues" evidence="4">
    <location>
        <begin position="728"/>
        <end position="761"/>
    </location>
</feature>
<evidence type="ECO:0000313" key="6">
    <source>
        <dbReference type="EMBL" id="CAC9924577.1"/>
    </source>
</evidence>
<dbReference type="GO" id="GO:0008658">
    <property type="term" value="F:penicillin binding"/>
    <property type="evidence" value="ECO:0007669"/>
    <property type="project" value="InterPro"/>
</dbReference>
<dbReference type="CDD" id="cd06575">
    <property type="entry name" value="PASTA_Pbp2x-like_2"/>
    <property type="match status" value="1"/>
</dbReference>
<keyword evidence="3" id="KW-0472">Membrane</keyword>
<reference evidence="6 7" key="1">
    <citation type="submission" date="2020-06" db="EMBL/GenBank/DDBJ databases">
        <authorList>
            <person name="Criscuolo A."/>
        </authorList>
    </citation>
    <scope>NUCLEOTIDE SEQUENCE [LARGE SCALE GENOMIC DNA]</scope>
    <source>
        <strain evidence="6">1804121828</strain>
    </source>
</reference>
<evidence type="ECO:0000256" key="4">
    <source>
        <dbReference type="SAM" id="MobiDB-lite"/>
    </source>
</evidence>
<keyword evidence="7" id="KW-1185">Reference proteome</keyword>
<name>A0A6V6XZC9_9FIRM</name>
<comment type="caution">
    <text evidence="6">The sequence shown here is derived from an EMBL/GenBank/DDBJ whole genome shotgun (WGS) entry which is preliminary data.</text>
</comment>
<dbReference type="PROSITE" id="PS51178">
    <property type="entry name" value="PASTA"/>
    <property type="match status" value="2"/>
</dbReference>
<sequence length="781" mass="86295">MREQKINQNKRVRKRKKNHRSFGTRFKSMDRKAALLYSILFSLFFILLIRVGYLQTVESDSLTRDALALDSAQNKKNARGLIVDSSGKELVSNISRSDIYVDTETLLKSKNSAKYKEQLISIAGKTLDMTKEEAEKRLEKKGHVLLKGNVDRSSAMRVRDTDIPGVVVEDFEARSYPYNDLASLIIGFTNKDGEGRYGLERYYNETLSGNSAILSSQEDPSSVVEGGGSLKLTISEPLQRKTEEILDNYREKNQAKRITAIVQETQTGAIAAMASTDDYNLNYPYRPATKAQSAVWKDLSQEQKSEMWFDNWRNFSVSDTYEPGSTFKTITAAAAIEESTTNPKKHYYCTGYVRDIPGITITCTSLPNPHGDITMDKAFAESCNISFVSIARELSKEGMLKYIRAFGFGEKTGIDLPAEQEGMVPESEDKIGDARLATMSYGHGIAVTPIQMVTAISAVANGGYLLEPYVVDEITDAAGNLVEKHGTVVRRQVVSESTSNTMRNLMVQVVEKGTGKYGAVDRYLIGGKTGTADKVSETGGYEKDKYISSFVSVGPMDDPKYTVLVIVEEPEGDYFGATVAAPIASDIMNTALRSAEVPYSAGMKEKQAKKVIVPNVENMLLEDAGKALTDVGLKFNMASENVGAFGIVEKQAPKAGTEVDEDTIVDLKVDPNDANRKSVPNFLGKSKGEVERLLENSNIDYIMEGEGTVVSQEPLAGEELQKGMKVRLRLEEKPSSDKDNKSEEEFGAGEDRSKDRKDPKMKTSSTKQKTQEAKNKKKRSH</sequence>
<feature type="domain" description="PASTA" evidence="5">
    <location>
        <begin position="607"/>
        <end position="671"/>
    </location>
</feature>
<dbReference type="InterPro" id="IPR012338">
    <property type="entry name" value="Beta-lactam/transpept-like"/>
</dbReference>
<dbReference type="Gene3D" id="3.30.450.330">
    <property type="match status" value="1"/>
</dbReference>
<feature type="region of interest" description="Disordered" evidence="4">
    <location>
        <begin position="728"/>
        <end position="781"/>
    </location>
</feature>
<proteinExistence type="inferred from homology"/>
<dbReference type="InterPro" id="IPR001460">
    <property type="entry name" value="PCN-bd_Tpept"/>
</dbReference>
<dbReference type="InterPro" id="IPR036138">
    <property type="entry name" value="PBP_dimer_sf"/>
</dbReference>
<dbReference type="SUPFAM" id="SSF56601">
    <property type="entry name" value="beta-lactamase/transpeptidase-like"/>
    <property type="match status" value="1"/>
</dbReference>
<feature type="domain" description="PASTA" evidence="5">
    <location>
        <begin position="673"/>
        <end position="732"/>
    </location>
</feature>
<dbReference type="InterPro" id="IPR005543">
    <property type="entry name" value="PASTA_dom"/>
</dbReference>
<dbReference type="CDD" id="cd06577">
    <property type="entry name" value="PASTA_pknB"/>
    <property type="match status" value="1"/>
</dbReference>
<dbReference type="GO" id="GO:0005886">
    <property type="term" value="C:plasma membrane"/>
    <property type="evidence" value="ECO:0007669"/>
    <property type="project" value="TreeGrafter"/>
</dbReference>
<dbReference type="RefSeq" id="WP_180498485.1">
    <property type="nucleotide sequence ID" value="NZ_CAIJCS010000014.1"/>
</dbReference>
<evidence type="ECO:0000259" key="5">
    <source>
        <dbReference type="PROSITE" id="PS51178"/>
    </source>
</evidence>
<dbReference type="GO" id="GO:0071555">
    <property type="term" value="P:cell wall organization"/>
    <property type="evidence" value="ECO:0007669"/>
    <property type="project" value="TreeGrafter"/>
</dbReference>
<evidence type="ECO:0000256" key="1">
    <source>
        <dbReference type="ARBA" id="ARBA00004370"/>
    </source>
</evidence>
<organism evidence="6 7">
    <name type="scientific">Aedoeadaptatus nemausensis</name>
    <dbReference type="NCBI Taxonomy" id="2582829"/>
    <lineage>
        <taxon>Bacteria</taxon>
        <taxon>Bacillati</taxon>
        <taxon>Bacillota</taxon>
        <taxon>Tissierellia</taxon>
        <taxon>Tissierellales</taxon>
        <taxon>Peptoniphilaceae</taxon>
        <taxon>Aedoeadaptatus</taxon>
    </lineage>
</organism>
<feature type="compositionally biased region" description="Basic residues" evidence="4">
    <location>
        <begin position="8"/>
        <end position="21"/>
    </location>
</feature>
<evidence type="ECO:0000313" key="7">
    <source>
        <dbReference type="Proteomes" id="UP000586454"/>
    </source>
</evidence>
<feature type="region of interest" description="Disordered" evidence="4">
    <location>
        <begin position="1"/>
        <end position="21"/>
    </location>
</feature>
<dbReference type="InterPro" id="IPR050515">
    <property type="entry name" value="Beta-lactam/transpept"/>
</dbReference>
<dbReference type="EMBL" id="CAIJCS010000014">
    <property type="protein sequence ID" value="CAC9924577.1"/>
    <property type="molecule type" value="Genomic_DNA"/>
</dbReference>
<protein>
    <submittedName>
        <fullName evidence="6">Penicillin-binding protein, transpeptidase domain protein</fullName>
    </submittedName>
</protein>
<evidence type="ECO:0000256" key="2">
    <source>
        <dbReference type="ARBA" id="ARBA00007171"/>
    </source>
</evidence>
<evidence type="ECO:0000256" key="3">
    <source>
        <dbReference type="ARBA" id="ARBA00023136"/>
    </source>
</evidence>
<dbReference type="InterPro" id="IPR005311">
    <property type="entry name" value="PBP_dimer"/>
</dbReference>
<dbReference type="Pfam" id="PF03793">
    <property type="entry name" value="PASTA"/>
    <property type="match status" value="2"/>
</dbReference>
<accession>A0A6V6XZC9</accession>
<dbReference type="AlphaFoldDB" id="A0A6V6XZC9"/>
<dbReference type="Proteomes" id="UP000586454">
    <property type="component" value="Unassembled WGS sequence"/>
</dbReference>
<dbReference type="SUPFAM" id="SSF56519">
    <property type="entry name" value="Penicillin binding protein dimerisation domain"/>
    <property type="match status" value="1"/>
</dbReference>